<sequence length="320" mass="35101">MGYTRYLALIGIVLFLYILCSVGPFEILGNFSKIDFSIFAVVLALVVPILLLKGLKQQILVSAVGKRLSLVENTRVWLIGFFFGSVTPAKAGDFLRAHYLNKCCGLSLGAGLAATAMERILDLLFMFLAAVLGLLFFSLEFSIGIEVISVLVGFLFLFVIGLAVLSRKRWVSFLLRPIFKFLLPEKFKERFKSGFHDFYNSIFPLVKKRQAMLTLAVLTVGSWLLIIFQYYLIAVSLQLPVSFELILSVMPAILLIEALPISFAGVGTRDATTIFLLGFAGIAAASAVSFSLAILAMNMLTTLIGLAALTSFKGREALPK</sequence>
<comment type="subcellular location">
    <subcellularLocation>
        <location evidence="1">Cell membrane</location>
        <topology evidence="1">Multi-pass membrane protein</topology>
    </subcellularLocation>
</comment>
<feature type="transmembrane region" description="Helical" evidence="6">
    <location>
        <begin position="245"/>
        <end position="267"/>
    </location>
</feature>
<feature type="transmembrane region" description="Helical" evidence="6">
    <location>
        <begin position="7"/>
        <end position="28"/>
    </location>
</feature>
<gene>
    <name evidence="7" type="ORF">JW744_06015</name>
</gene>
<feature type="transmembrane region" description="Helical" evidence="6">
    <location>
        <begin position="211"/>
        <end position="233"/>
    </location>
</feature>
<evidence type="ECO:0000313" key="7">
    <source>
        <dbReference type="EMBL" id="MBN2067997.1"/>
    </source>
</evidence>
<evidence type="ECO:0000256" key="1">
    <source>
        <dbReference type="ARBA" id="ARBA00004651"/>
    </source>
</evidence>
<evidence type="ECO:0000256" key="4">
    <source>
        <dbReference type="ARBA" id="ARBA00022989"/>
    </source>
</evidence>
<feature type="transmembrane region" description="Helical" evidence="6">
    <location>
        <begin position="120"/>
        <end position="137"/>
    </location>
</feature>
<reference evidence="7" key="1">
    <citation type="submission" date="2021-01" db="EMBL/GenBank/DDBJ databases">
        <title>Active Sulfur Cycling in an Early Earth Analoge.</title>
        <authorList>
            <person name="Hahn C.R."/>
            <person name="Youssef N.H."/>
            <person name="Elshahed M."/>
        </authorList>
    </citation>
    <scope>NUCLEOTIDE SEQUENCE</scope>
    <source>
        <strain evidence="7">Zod_Metabat.1151</strain>
    </source>
</reference>
<dbReference type="Proteomes" id="UP000809243">
    <property type="component" value="Unassembled WGS sequence"/>
</dbReference>
<evidence type="ECO:0000313" key="8">
    <source>
        <dbReference type="Proteomes" id="UP000809243"/>
    </source>
</evidence>
<keyword evidence="3 6" id="KW-0812">Transmembrane</keyword>
<dbReference type="EMBL" id="JAFGDB010000106">
    <property type="protein sequence ID" value="MBN2067997.1"/>
    <property type="molecule type" value="Genomic_DNA"/>
</dbReference>
<feature type="transmembrane region" description="Helical" evidence="6">
    <location>
        <begin position="34"/>
        <end position="52"/>
    </location>
</feature>
<name>A0A939C9E7_9ARCH</name>
<keyword evidence="5 6" id="KW-0472">Membrane</keyword>
<comment type="caution">
    <text evidence="7">The sequence shown here is derived from an EMBL/GenBank/DDBJ whole genome shotgun (WGS) entry which is preliminary data.</text>
</comment>
<feature type="transmembrane region" description="Helical" evidence="6">
    <location>
        <begin position="274"/>
        <end position="297"/>
    </location>
</feature>
<accession>A0A939C9E7</accession>
<dbReference type="GO" id="GO:0005886">
    <property type="term" value="C:plasma membrane"/>
    <property type="evidence" value="ECO:0007669"/>
    <property type="project" value="UniProtKB-SubCell"/>
</dbReference>
<dbReference type="PANTHER" id="PTHR40277:SF1">
    <property type="entry name" value="BLL5419 PROTEIN"/>
    <property type="match status" value="1"/>
</dbReference>
<evidence type="ECO:0000256" key="3">
    <source>
        <dbReference type="ARBA" id="ARBA00022692"/>
    </source>
</evidence>
<keyword evidence="4 6" id="KW-1133">Transmembrane helix</keyword>
<feature type="transmembrane region" description="Helical" evidence="6">
    <location>
        <begin position="143"/>
        <end position="165"/>
    </location>
</feature>
<dbReference type="Pfam" id="PF03706">
    <property type="entry name" value="LPG_synthase_TM"/>
    <property type="match status" value="1"/>
</dbReference>
<dbReference type="PANTHER" id="PTHR40277">
    <property type="entry name" value="BLL5419 PROTEIN"/>
    <property type="match status" value="1"/>
</dbReference>
<protein>
    <submittedName>
        <fullName evidence="7">Flippase-like domain-containing protein</fullName>
    </submittedName>
</protein>
<evidence type="ECO:0000256" key="6">
    <source>
        <dbReference type="SAM" id="Phobius"/>
    </source>
</evidence>
<organism evidence="7 8">
    <name type="scientific">Candidatus Iainarchaeum sp</name>
    <dbReference type="NCBI Taxonomy" id="3101447"/>
    <lineage>
        <taxon>Archaea</taxon>
        <taxon>Candidatus Iainarchaeota</taxon>
        <taxon>Candidatus Iainarchaeia</taxon>
        <taxon>Candidatus Iainarchaeales</taxon>
        <taxon>Candidatus Iainarchaeaceae</taxon>
        <taxon>Candidatus Iainarchaeum</taxon>
    </lineage>
</organism>
<dbReference type="NCBIfam" id="TIGR00374">
    <property type="entry name" value="flippase-like domain"/>
    <property type="match status" value="1"/>
</dbReference>
<dbReference type="InterPro" id="IPR022791">
    <property type="entry name" value="L-PG_synthase/AglD"/>
</dbReference>
<proteinExistence type="predicted"/>
<evidence type="ECO:0000256" key="5">
    <source>
        <dbReference type="ARBA" id="ARBA00023136"/>
    </source>
</evidence>
<evidence type="ECO:0000256" key="2">
    <source>
        <dbReference type="ARBA" id="ARBA00022475"/>
    </source>
</evidence>
<keyword evidence="2" id="KW-1003">Cell membrane</keyword>
<dbReference type="AlphaFoldDB" id="A0A939C9E7"/>